<keyword evidence="5 7" id="KW-0496">Mitochondrion</keyword>
<organism evidence="10">
    <name type="scientific">Anisakis simplex</name>
    <name type="common">Herring worm</name>
    <dbReference type="NCBI Taxonomy" id="6269"/>
    <lineage>
        <taxon>Eukaryota</taxon>
        <taxon>Metazoa</taxon>
        <taxon>Ecdysozoa</taxon>
        <taxon>Nematoda</taxon>
        <taxon>Chromadorea</taxon>
        <taxon>Rhabditida</taxon>
        <taxon>Spirurina</taxon>
        <taxon>Ascaridomorpha</taxon>
        <taxon>Ascaridoidea</taxon>
        <taxon>Anisakidae</taxon>
        <taxon>Anisakis</taxon>
        <taxon>Anisakis simplex complex</taxon>
    </lineage>
</organism>
<comment type="subcellular location">
    <subcellularLocation>
        <location evidence="1 7">Mitochondrion</location>
    </subcellularLocation>
</comment>
<dbReference type="PANTHER" id="PTHR12049">
    <property type="entry name" value="PROTEIN ARGININE METHYLTRANSFERASE NDUFAF7, MITOCHONDRIAL"/>
    <property type="match status" value="1"/>
</dbReference>
<dbReference type="Pfam" id="PF02636">
    <property type="entry name" value="Methyltransf_28"/>
    <property type="match status" value="1"/>
</dbReference>
<keyword evidence="3 7" id="KW-0489">Methyltransferase</keyword>
<name>A0A0M3KEY9_ANISI</name>
<gene>
    <name evidence="8" type="ORF">ASIM_LOCUS18937</name>
</gene>
<dbReference type="InterPro" id="IPR029063">
    <property type="entry name" value="SAM-dependent_MTases_sf"/>
</dbReference>
<keyword evidence="9" id="KW-1185">Reference proteome</keyword>
<evidence type="ECO:0000313" key="9">
    <source>
        <dbReference type="Proteomes" id="UP000267096"/>
    </source>
</evidence>
<dbReference type="GO" id="GO:0005739">
    <property type="term" value="C:mitochondrion"/>
    <property type="evidence" value="ECO:0007669"/>
    <property type="project" value="UniProtKB-SubCell"/>
</dbReference>
<evidence type="ECO:0000256" key="7">
    <source>
        <dbReference type="RuleBase" id="RU364114"/>
    </source>
</evidence>
<evidence type="ECO:0000256" key="1">
    <source>
        <dbReference type="ARBA" id="ARBA00004173"/>
    </source>
</evidence>
<evidence type="ECO:0000256" key="5">
    <source>
        <dbReference type="ARBA" id="ARBA00023128"/>
    </source>
</evidence>
<comment type="catalytic activity">
    <reaction evidence="6 7">
        <text>L-arginyl-[protein] + 2 S-adenosyl-L-methionine = N(omega),N(omega)'-dimethyl-L-arginyl-[protein] + 2 S-adenosyl-L-homocysteine + 2 H(+)</text>
        <dbReference type="Rhea" id="RHEA:48108"/>
        <dbReference type="Rhea" id="RHEA-COMP:10532"/>
        <dbReference type="Rhea" id="RHEA-COMP:11992"/>
        <dbReference type="ChEBI" id="CHEBI:15378"/>
        <dbReference type="ChEBI" id="CHEBI:29965"/>
        <dbReference type="ChEBI" id="CHEBI:57856"/>
        <dbReference type="ChEBI" id="CHEBI:59789"/>
        <dbReference type="ChEBI" id="CHEBI:88221"/>
        <dbReference type="EC" id="2.1.1.320"/>
    </reaction>
</comment>
<dbReference type="GO" id="GO:0035243">
    <property type="term" value="F:protein-arginine omega-N symmetric methyltransferase activity"/>
    <property type="evidence" value="ECO:0007669"/>
    <property type="project" value="UniProtKB-EC"/>
</dbReference>
<evidence type="ECO:0000256" key="6">
    <source>
        <dbReference type="ARBA" id="ARBA00048612"/>
    </source>
</evidence>
<evidence type="ECO:0000256" key="2">
    <source>
        <dbReference type="ARBA" id="ARBA00005891"/>
    </source>
</evidence>
<evidence type="ECO:0000256" key="4">
    <source>
        <dbReference type="ARBA" id="ARBA00022679"/>
    </source>
</evidence>
<dbReference type="EMBL" id="UYRR01036322">
    <property type="protein sequence ID" value="VDK66761.1"/>
    <property type="molecule type" value="Genomic_DNA"/>
</dbReference>
<reference evidence="8 9" key="2">
    <citation type="submission" date="2018-11" db="EMBL/GenBank/DDBJ databases">
        <authorList>
            <consortium name="Pathogen Informatics"/>
        </authorList>
    </citation>
    <scope>NUCLEOTIDE SEQUENCE [LARGE SCALE GENOMIC DNA]</scope>
</reference>
<dbReference type="GO" id="GO:0032259">
    <property type="term" value="P:methylation"/>
    <property type="evidence" value="ECO:0007669"/>
    <property type="project" value="UniProtKB-KW"/>
</dbReference>
<evidence type="ECO:0000313" key="10">
    <source>
        <dbReference type="WBParaSite" id="ASIM_0001954801-mRNA-1"/>
    </source>
</evidence>
<dbReference type="Gene3D" id="3.40.50.12710">
    <property type="match status" value="1"/>
</dbReference>
<dbReference type="OrthoDB" id="438553at2759"/>
<evidence type="ECO:0000256" key="3">
    <source>
        <dbReference type="ARBA" id="ARBA00022603"/>
    </source>
</evidence>
<protein>
    <recommendedName>
        <fullName evidence="7">Protein arginine methyltransferase NDUFAF7</fullName>
        <ecNumber evidence="7">2.1.1.320</ecNumber>
    </recommendedName>
</protein>
<accession>A0A0M3KEY9</accession>
<dbReference type="GO" id="GO:0032981">
    <property type="term" value="P:mitochondrial respiratory chain complex I assembly"/>
    <property type="evidence" value="ECO:0007669"/>
    <property type="project" value="TreeGrafter"/>
</dbReference>
<evidence type="ECO:0000313" key="8">
    <source>
        <dbReference type="EMBL" id="VDK66761.1"/>
    </source>
</evidence>
<sequence length="141" mass="16092">MIDYGHDGSRRDLSLRAYRKHQLVNPLQNPGEHDLTADVNFGYLKSLIEDRALVFGPLDQREFLAQLGIGIRLRRLVEKCSNRDDQVNLIKSYNMLMSDEGMGTRFKVMSVYPKTLKNILDKRGYPAGFATGEGTSEKNER</sequence>
<dbReference type="Proteomes" id="UP000267096">
    <property type="component" value="Unassembled WGS sequence"/>
</dbReference>
<dbReference type="SUPFAM" id="SSF53335">
    <property type="entry name" value="S-adenosyl-L-methionine-dependent methyltransferases"/>
    <property type="match status" value="1"/>
</dbReference>
<dbReference type="EC" id="2.1.1.320" evidence="7"/>
<dbReference type="InterPro" id="IPR038375">
    <property type="entry name" value="NDUFAF7_sf"/>
</dbReference>
<reference evidence="10" key="1">
    <citation type="submission" date="2017-02" db="UniProtKB">
        <authorList>
            <consortium name="WormBaseParasite"/>
        </authorList>
    </citation>
    <scope>IDENTIFICATION</scope>
</reference>
<comment type="function">
    <text evidence="7">Arginine methyltransferase involved in the assembly or stability of mitochondrial NADH:ubiquinone oxidoreductase complex (complex I).</text>
</comment>
<dbReference type="PANTHER" id="PTHR12049:SF7">
    <property type="entry name" value="PROTEIN ARGININE METHYLTRANSFERASE NDUFAF7, MITOCHONDRIAL"/>
    <property type="match status" value="1"/>
</dbReference>
<dbReference type="AlphaFoldDB" id="A0A0M3KEY9"/>
<comment type="similarity">
    <text evidence="2 7">Belongs to the NDUFAF7 family.</text>
</comment>
<dbReference type="WBParaSite" id="ASIM_0001954801-mRNA-1">
    <property type="protein sequence ID" value="ASIM_0001954801-mRNA-1"/>
    <property type="gene ID" value="ASIM_0001954801"/>
</dbReference>
<dbReference type="InterPro" id="IPR003788">
    <property type="entry name" value="NDUFAF7"/>
</dbReference>
<proteinExistence type="inferred from homology"/>
<keyword evidence="4 7" id="KW-0808">Transferase</keyword>